<dbReference type="GO" id="GO:0016787">
    <property type="term" value="F:hydrolase activity"/>
    <property type="evidence" value="ECO:0007669"/>
    <property type="project" value="UniProtKB-KW"/>
</dbReference>
<keyword evidence="2" id="KW-0378">Hydrolase</keyword>
<dbReference type="KEGG" id="euz:DVS28_a1256"/>
<name>A0A346XUQ9_9ACTN</name>
<accession>A0A346XUQ9</accession>
<evidence type="ECO:0000313" key="5">
    <source>
        <dbReference type="Proteomes" id="UP000264006"/>
    </source>
</evidence>
<dbReference type="PANTHER" id="PTHR43046:SF14">
    <property type="entry name" value="MUTT_NUDIX FAMILY PROTEIN"/>
    <property type="match status" value="1"/>
</dbReference>
<dbReference type="RefSeq" id="WP_114590679.1">
    <property type="nucleotide sequence ID" value="NZ_CP031165.1"/>
</dbReference>
<feature type="domain" description="Nudix hydrolase" evidence="3">
    <location>
        <begin position="8"/>
        <end position="140"/>
    </location>
</feature>
<dbReference type="InterPro" id="IPR020084">
    <property type="entry name" value="NUDIX_hydrolase_CS"/>
</dbReference>
<evidence type="ECO:0000259" key="3">
    <source>
        <dbReference type="PROSITE" id="PS51462"/>
    </source>
</evidence>
<comment type="cofactor">
    <cofactor evidence="1">
        <name>Mg(2+)</name>
        <dbReference type="ChEBI" id="CHEBI:18420"/>
    </cofactor>
</comment>
<dbReference type="AlphaFoldDB" id="A0A346XUQ9"/>
<dbReference type="InterPro" id="IPR000086">
    <property type="entry name" value="NUDIX_hydrolase_dom"/>
</dbReference>
<organism evidence="4 5">
    <name type="scientific">Euzebya pacifica</name>
    <dbReference type="NCBI Taxonomy" id="1608957"/>
    <lineage>
        <taxon>Bacteria</taxon>
        <taxon>Bacillati</taxon>
        <taxon>Actinomycetota</taxon>
        <taxon>Nitriliruptoria</taxon>
        <taxon>Euzebyales</taxon>
    </lineage>
</organism>
<dbReference type="Pfam" id="PF00293">
    <property type="entry name" value="NUDIX"/>
    <property type="match status" value="1"/>
</dbReference>
<keyword evidence="5" id="KW-1185">Reference proteome</keyword>
<reference evidence="4 5" key="1">
    <citation type="submission" date="2018-09" db="EMBL/GenBank/DDBJ databases">
        <title>Complete genome sequence of Euzebya sp. DY32-46 isolated from seawater of Pacific Ocean.</title>
        <authorList>
            <person name="Xu L."/>
            <person name="Wu Y.-H."/>
            <person name="Xu X.-W."/>
        </authorList>
    </citation>
    <scope>NUCLEOTIDE SEQUENCE [LARGE SCALE GENOMIC DNA]</scope>
    <source>
        <strain evidence="4 5">DY32-46</strain>
    </source>
</reference>
<dbReference type="PROSITE" id="PS51462">
    <property type="entry name" value="NUDIX"/>
    <property type="match status" value="1"/>
</dbReference>
<sequence length="166" mass="17997">MNDLHLHGPHGAAGLLMVVGDRIPRALLALRSGAVTHPHTWSVPAGALEAGEDPVHGALREVAEELGDVPPLEVLGTVTDIVTPRWAFHTVIARTPACVPIRADGPDGWEIAGARWVTRESAERLPLHPRLRRTWPRLMDVATRRLHHAELQDLVEPQGLAGILTG</sequence>
<dbReference type="Proteomes" id="UP000264006">
    <property type="component" value="Chromosome"/>
</dbReference>
<evidence type="ECO:0000256" key="1">
    <source>
        <dbReference type="ARBA" id="ARBA00001946"/>
    </source>
</evidence>
<evidence type="ECO:0000256" key="2">
    <source>
        <dbReference type="ARBA" id="ARBA00022801"/>
    </source>
</evidence>
<evidence type="ECO:0000313" key="4">
    <source>
        <dbReference type="EMBL" id="AXV05956.1"/>
    </source>
</evidence>
<dbReference type="SUPFAM" id="SSF55811">
    <property type="entry name" value="Nudix"/>
    <property type="match status" value="1"/>
</dbReference>
<protein>
    <submittedName>
        <fullName evidence="4">MutT3</fullName>
    </submittedName>
</protein>
<dbReference type="PROSITE" id="PS00893">
    <property type="entry name" value="NUDIX_BOX"/>
    <property type="match status" value="1"/>
</dbReference>
<dbReference type="OrthoDB" id="3404294at2"/>
<gene>
    <name evidence="4" type="ORF">DVS28_a1256</name>
</gene>
<dbReference type="PANTHER" id="PTHR43046">
    <property type="entry name" value="GDP-MANNOSE MANNOSYL HYDROLASE"/>
    <property type="match status" value="1"/>
</dbReference>
<dbReference type="EMBL" id="CP031165">
    <property type="protein sequence ID" value="AXV05956.1"/>
    <property type="molecule type" value="Genomic_DNA"/>
</dbReference>
<proteinExistence type="predicted"/>
<dbReference type="Gene3D" id="3.90.79.10">
    <property type="entry name" value="Nucleoside Triphosphate Pyrophosphohydrolase"/>
    <property type="match status" value="1"/>
</dbReference>
<dbReference type="InterPro" id="IPR015797">
    <property type="entry name" value="NUDIX_hydrolase-like_dom_sf"/>
</dbReference>